<keyword evidence="2" id="KW-1185">Reference proteome</keyword>
<dbReference type="Proteomes" id="UP000821866">
    <property type="component" value="Chromosome 4"/>
</dbReference>
<gene>
    <name evidence="1" type="ORF">HPB51_012284</name>
</gene>
<proteinExistence type="predicted"/>
<accession>A0A9J6E0J0</accession>
<reference evidence="1" key="1">
    <citation type="journal article" date="2020" name="Cell">
        <title>Large-Scale Comparative Analyses of Tick Genomes Elucidate Their Genetic Diversity and Vector Capacities.</title>
        <authorList>
            <consortium name="Tick Genome and Microbiome Consortium (TIGMIC)"/>
            <person name="Jia N."/>
            <person name="Wang J."/>
            <person name="Shi W."/>
            <person name="Du L."/>
            <person name="Sun Y."/>
            <person name="Zhan W."/>
            <person name="Jiang J.F."/>
            <person name="Wang Q."/>
            <person name="Zhang B."/>
            <person name="Ji P."/>
            <person name="Bell-Sakyi L."/>
            <person name="Cui X.M."/>
            <person name="Yuan T.T."/>
            <person name="Jiang B.G."/>
            <person name="Yang W.F."/>
            <person name="Lam T.T."/>
            <person name="Chang Q.C."/>
            <person name="Ding S.J."/>
            <person name="Wang X.J."/>
            <person name="Zhu J.G."/>
            <person name="Ruan X.D."/>
            <person name="Zhao L."/>
            <person name="Wei J.T."/>
            <person name="Ye R.Z."/>
            <person name="Que T.C."/>
            <person name="Du C.H."/>
            <person name="Zhou Y.H."/>
            <person name="Cheng J.X."/>
            <person name="Dai P.F."/>
            <person name="Guo W.B."/>
            <person name="Han X.H."/>
            <person name="Huang E.J."/>
            <person name="Li L.F."/>
            <person name="Wei W."/>
            <person name="Gao Y.C."/>
            <person name="Liu J.Z."/>
            <person name="Shao H.Z."/>
            <person name="Wang X."/>
            <person name="Wang C.C."/>
            <person name="Yang T.C."/>
            <person name="Huo Q.B."/>
            <person name="Li W."/>
            <person name="Chen H.Y."/>
            <person name="Chen S.E."/>
            <person name="Zhou L.G."/>
            <person name="Ni X.B."/>
            <person name="Tian J.H."/>
            <person name="Sheng Y."/>
            <person name="Liu T."/>
            <person name="Pan Y.S."/>
            <person name="Xia L.Y."/>
            <person name="Li J."/>
            <person name="Zhao F."/>
            <person name="Cao W.C."/>
        </authorList>
    </citation>
    <scope>NUCLEOTIDE SEQUENCE</scope>
    <source>
        <strain evidence="1">Rmic-2018</strain>
    </source>
</reference>
<sequence length="315" mass="34165">MTRKATSRGREEFSADNWDSLTAVVPVKMVYCGSRAVLPYALSFLTSRYWTQRVAYSMTTHEIGGEGGTMRQVDCLQHAGQALIVGPENLLLVVLDVEVHPGERVRFGIGGKRRVDVLGRSARAGPGAYPTVREAIVDAWLGGQMTRGVPPGGQRDAYEALAILNSLVGTQGVYDTALNLATELWRGFHLGACMSSNGRKSQGLLCYGADMSSGRRFGAGGPRGKVYSWDDADTVSREIEWAKRFVLSPSGMLAEAMGVADGYEGGVWPHAQTFACNAFSIAVSSTDFDLRIARALQLIEPGTPSIVPRHERFWC</sequence>
<organism evidence="1 2">
    <name type="scientific">Rhipicephalus microplus</name>
    <name type="common">Cattle tick</name>
    <name type="synonym">Boophilus microplus</name>
    <dbReference type="NCBI Taxonomy" id="6941"/>
    <lineage>
        <taxon>Eukaryota</taxon>
        <taxon>Metazoa</taxon>
        <taxon>Ecdysozoa</taxon>
        <taxon>Arthropoda</taxon>
        <taxon>Chelicerata</taxon>
        <taxon>Arachnida</taxon>
        <taxon>Acari</taxon>
        <taxon>Parasitiformes</taxon>
        <taxon>Ixodida</taxon>
        <taxon>Ixodoidea</taxon>
        <taxon>Ixodidae</taxon>
        <taxon>Rhipicephalinae</taxon>
        <taxon>Rhipicephalus</taxon>
        <taxon>Boophilus</taxon>
    </lineage>
</organism>
<evidence type="ECO:0000313" key="2">
    <source>
        <dbReference type="Proteomes" id="UP000821866"/>
    </source>
</evidence>
<dbReference type="EMBL" id="JABSTU010000006">
    <property type="protein sequence ID" value="KAH8027995.1"/>
    <property type="molecule type" value="Genomic_DNA"/>
</dbReference>
<evidence type="ECO:0000313" key="1">
    <source>
        <dbReference type="EMBL" id="KAH8027995.1"/>
    </source>
</evidence>
<dbReference type="AlphaFoldDB" id="A0A9J6E0J0"/>
<name>A0A9J6E0J0_RHIMP</name>
<comment type="caution">
    <text evidence="1">The sequence shown here is derived from an EMBL/GenBank/DDBJ whole genome shotgun (WGS) entry which is preliminary data.</text>
</comment>
<reference evidence="1" key="2">
    <citation type="submission" date="2021-09" db="EMBL/GenBank/DDBJ databases">
        <authorList>
            <person name="Jia N."/>
            <person name="Wang J."/>
            <person name="Shi W."/>
            <person name="Du L."/>
            <person name="Sun Y."/>
            <person name="Zhan W."/>
            <person name="Jiang J."/>
            <person name="Wang Q."/>
            <person name="Zhang B."/>
            <person name="Ji P."/>
            <person name="Sakyi L.B."/>
            <person name="Cui X."/>
            <person name="Yuan T."/>
            <person name="Jiang B."/>
            <person name="Yang W."/>
            <person name="Lam T.T.-Y."/>
            <person name="Chang Q."/>
            <person name="Ding S."/>
            <person name="Wang X."/>
            <person name="Zhu J."/>
            <person name="Ruan X."/>
            <person name="Zhao L."/>
            <person name="Wei J."/>
            <person name="Que T."/>
            <person name="Du C."/>
            <person name="Cheng J."/>
            <person name="Dai P."/>
            <person name="Han X."/>
            <person name="Huang E."/>
            <person name="Gao Y."/>
            <person name="Liu J."/>
            <person name="Shao H."/>
            <person name="Ye R."/>
            <person name="Li L."/>
            <person name="Wei W."/>
            <person name="Wang X."/>
            <person name="Wang C."/>
            <person name="Huo Q."/>
            <person name="Li W."/>
            <person name="Guo W."/>
            <person name="Chen H."/>
            <person name="Chen S."/>
            <person name="Zhou L."/>
            <person name="Zhou L."/>
            <person name="Ni X."/>
            <person name="Tian J."/>
            <person name="Zhou Y."/>
            <person name="Sheng Y."/>
            <person name="Liu T."/>
            <person name="Pan Y."/>
            <person name="Xia L."/>
            <person name="Li J."/>
            <person name="Zhao F."/>
            <person name="Cao W."/>
        </authorList>
    </citation>
    <scope>NUCLEOTIDE SEQUENCE</scope>
    <source>
        <strain evidence="1">Rmic-2018</strain>
        <tissue evidence="1">Larvae</tissue>
    </source>
</reference>
<protein>
    <submittedName>
        <fullName evidence="1">Uncharacterized protein</fullName>
    </submittedName>
</protein>